<evidence type="ECO:0000256" key="1">
    <source>
        <dbReference type="ARBA" id="ARBA00004883"/>
    </source>
</evidence>
<dbReference type="GO" id="GO:0050577">
    <property type="term" value="F:GDP-L-fucose synthase activity"/>
    <property type="evidence" value="ECO:0007669"/>
    <property type="project" value="UniProtKB-EC"/>
</dbReference>
<dbReference type="PRINTS" id="PR00081">
    <property type="entry name" value="GDHRDH"/>
</dbReference>
<reference evidence="9" key="2">
    <citation type="submission" date="2007-06" db="EMBL/GenBank/DDBJ databases">
        <authorList>
            <person name="Ferguson M.A."/>
        </authorList>
    </citation>
    <scope>NUCLEOTIDE SEQUENCE</scope>
    <source>
        <strain evidence="9">427</strain>
    </source>
</reference>
<accession>A5PHP4</accession>
<dbReference type="InterPro" id="IPR028614">
    <property type="entry name" value="GDP_fucose/colitose_synth"/>
</dbReference>
<evidence type="ECO:0000256" key="7">
    <source>
        <dbReference type="SAM" id="SignalP"/>
    </source>
</evidence>
<evidence type="ECO:0000313" key="9">
    <source>
        <dbReference type="EMBL" id="CAN88990.1"/>
    </source>
</evidence>
<keyword evidence="5 9" id="KW-0560">Oxidoreductase</keyword>
<reference evidence="9" key="1">
    <citation type="journal article" date="2007" name="J. Biol. Chem.">
        <title>The de novo synthesis of GDP-fucose is essential for flagellar adhesion and cell growth in Trypanosoma brucei.</title>
        <authorList>
            <person name="Turnock D.C."/>
            <person name="Izquierdo L."/>
            <person name="Ferguson M.A.J."/>
        </authorList>
    </citation>
    <scope>NUCLEOTIDE SEQUENCE</scope>
    <source>
        <strain evidence="9">427</strain>
    </source>
</reference>
<dbReference type="GO" id="GO:0042351">
    <property type="term" value="P:'de novo' GDP-L-fucose biosynthetic process"/>
    <property type="evidence" value="ECO:0007669"/>
    <property type="project" value="UniProtKB-UniPathway"/>
</dbReference>
<evidence type="ECO:0000256" key="6">
    <source>
        <dbReference type="ARBA" id="ARBA00023235"/>
    </source>
</evidence>
<dbReference type="GO" id="GO:0016853">
    <property type="term" value="F:isomerase activity"/>
    <property type="evidence" value="ECO:0007669"/>
    <property type="project" value="UniProtKB-KW"/>
</dbReference>
<dbReference type="PANTHER" id="PTHR43238:SF1">
    <property type="entry name" value="GDP-L-FUCOSE SYNTHASE"/>
    <property type="match status" value="1"/>
</dbReference>
<gene>
    <name evidence="9" type="primary">GMER</name>
</gene>
<keyword evidence="7" id="KW-0732">Signal</keyword>
<dbReference type="Pfam" id="PF01370">
    <property type="entry name" value="Epimerase"/>
    <property type="match status" value="1"/>
</dbReference>
<keyword evidence="4" id="KW-0521">NADP</keyword>
<feature type="signal peptide" evidence="7">
    <location>
        <begin position="1"/>
        <end position="18"/>
    </location>
</feature>
<evidence type="ECO:0000256" key="5">
    <source>
        <dbReference type="ARBA" id="ARBA00023002"/>
    </source>
</evidence>
<dbReference type="InterPro" id="IPR001509">
    <property type="entry name" value="Epimerase_deHydtase"/>
</dbReference>
<evidence type="ECO:0000256" key="4">
    <source>
        <dbReference type="ARBA" id="ARBA00022857"/>
    </source>
</evidence>
<evidence type="ECO:0000259" key="8">
    <source>
        <dbReference type="Pfam" id="PF01370"/>
    </source>
</evidence>
<dbReference type="CDD" id="cd05239">
    <property type="entry name" value="GDP_FS_SDR_e"/>
    <property type="match status" value="1"/>
</dbReference>
<evidence type="ECO:0000256" key="3">
    <source>
        <dbReference type="ARBA" id="ARBA00012371"/>
    </source>
</evidence>
<organism evidence="9">
    <name type="scientific">Trypanosoma brucei brucei</name>
    <dbReference type="NCBI Taxonomy" id="5702"/>
    <lineage>
        <taxon>Eukaryota</taxon>
        <taxon>Discoba</taxon>
        <taxon>Euglenozoa</taxon>
        <taxon>Kinetoplastea</taxon>
        <taxon>Metakinetoplastina</taxon>
        <taxon>Trypanosomatida</taxon>
        <taxon>Trypanosomatidae</taxon>
        <taxon>Trypanosoma</taxon>
    </lineage>
</organism>
<protein>
    <recommendedName>
        <fullName evidence="3">GDP-L-fucose synthase</fullName>
        <ecNumber evidence="3">1.1.1.271</ecNumber>
    </recommendedName>
</protein>
<keyword evidence="6" id="KW-0413">Isomerase</keyword>
<dbReference type="AlphaFoldDB" id="A5PHP4"/>
<feature type="chain" id="PRO_5002686066" description="GDP-L-fucose synthase" evidence="7">
    <location>
        <begin position="19"/>
        <end position="358"/>
    </location>
</feature>
<evidence type="ECO:0000256" key="2">
    <source>
        <dbReference type="ARBA" id="ARBA00005959"/>
    </source>
</evidence>
<dbReference type="EMBL" id="AM746335">
    <property type="protein sequence ID" value="CAN88990.1"/>
    <property type="molecule type" value="Genomic_DNA"/>
</dbReference>
<name>A5PHP4_TRYBB</name>
<feature type="domain" description="NAD-dependent epimerase/dehydratase" evidence="8">
    <location>
        <begin position="48"/>
        <end position="275"/>
    </location>
</feature>
<dbReference type="SUPFAM" id="SSF51735">
    <property type="entry name" value="NAD(P)-binding Rossmann-fold domains"/>
    <property type="match status" value="1"/>
</dbReference>
<dbReference type="HAMAP" id="MF_00956">
    <property type="entry name" value="GDP_fucose_synth"/>
    <property type="match status" value="1"/>
</dbReference>
<dbReference type="Gene3D" id="3.90.25.10">
    <property type="entry name" value="UDP-galactose 4-epimerase, domain 1"/>
    <property type="match status" value="1"/>
</dbReference>
<dbReference type="PANTHER" id="PTHR43238">
    <property type="entry name" value="GDP-L-FUCOSE SYNTHASE"/>
    <property type="match status" value="1"/>
</dbReference>
<dbReference type="InterPro" id="IPR002347">
    <property type="entry name" value="SDR_fam"/>
</dbReference>
<dbReference type="InterPro" id="IPR036291">
    <property type="entry name" value="NAD(P)-bd_dom_sf"/>
</dbReference>
<dbReference type="Gene3D" id="3.40.50.720">
    <property type="entry name" value="NAD(P)-binding Rossmann-like Domain"/>
    <property type="match status" value="1"/>
</dbReference>
<comment type="pathway">
    <text evidence="1">Nucleotide-sugar biosynthesis; GDP-L-fucose biosynthesis via de novo pathway; GDP-L-fucose from GDP-alpha-D-mannose: step 2/2.</text>
</comment>
<sequence length="358" mass="40660">MLSFDFFFFLLLLSCLYSIRDTLHRFVEGSPCRVVGQKTMLGSLPSVVLVTGGAGLVGRAVEVVTKRNACADERWVFLSRHDADLRSMAATRCVFERHKPTHVLHLAARVGGLFKNMAAPVEMWIDNVSINNNVLECCRTYGVRKAVSCLSTCIFPERATYPIGEETLHDGPPHYSNEQYAYAKRMIDVLNRAYNKEYGCRFTSVIPTNVYGPHDNYNLQDSHVIPGLIHKFYLAKRENKPMVVMGTGRPLRQFVYSEDLAELIVWVLRHYEEVEPIILSVDECDELCIADVAKLIAQSIGFTGNIVFDPSKADGQYRKTADNAKLRRYLPDYRFTPVAEGIQRSVEWFIANYDVARK</sequence>
<proteinExistence type="inferred from homology"/>
<dbReference type="EC" id="1.1.1.271" evidence="3"/>
<comment type="similarity">
    <text evidence="2">Belongs to the NAD(P)-dependent epimerase/dehydratase family. Fucose synthase subfamily.</text>
</comment>
<dbReference type="UniPathway" id="UPA00128">
    <property type="reaction ID" value="UER00191"/>
</dbReference>